<keyword evidence="2" id="KW-1185">Reference proteome</keyword>
<evidence type="ECO:0000313" key="1">
    <source>
        <dbReference type="EMBL" id="TGN99625.1"/>
    </source>
</evidence>
<accession>A0A4E0QPT5</accession>
<sequence>MSTKQVQDLRKNFNSLSTLEKLDFIAQLTRAVEHDLKPARSWSEIRGALPYPAFGEDALLKNGYRVHDEKGMNVVNEQ</sequence>
<comment type="caution">
    <text evidence="1">The sequence shown here is derived from an EMBL/GenBank/DDBJ whole genome shotgun (WGS) entry which is preliminary data.</text>
</comment>
<dbReference type="Proteomes" id="UP000030428">
    <property type="component" value="Unassembled WGS sequence"/>
</dbReference>
<organism evidence="1 2">
    <name type="scientific">Candidatus Thiomargarita nelsonii</name>
    <dbReference type="NCBI Taxonomy" id="1003181"/>
    <lineage>
        <taxon>Bacteria</taxon>
        <taxon>Pseudomonadati</taxon>
        <taxon>Pseudomonadota</taxon>
        <taxon>Gammaproteobacteria</taxon>
        <taxon>Thiotrichales</taxon>
        <taxon>Thiotrichaceae</taxon>
        <taxon>Thiomargarita</taxon>
    </lineage>
</organism>
<evidence type="ECO:0000313" key="2">
    <source>
        <dbReference type="Proteomes" id="UP000030428"/>
    </source>
</evidence>
<protein>
    <submittedName>
        <fullName evidence="1">Uncharacterized protein</fullName>
    </submittedName>
</protein>
<gene>
    <name evidence="1" type="ORF">PN36_35460</name>
</gene>
<dbReference type="EMBL" id="JSZA02000467">
    <property type="protein sequence ID" value="TGN99625.1"/>
    <property type="molecule type" value="Genomic_DNA"/>
</dbReference>
<reference evidence="1 2" key="1">
    <citation type="journal article" date="2016" name="Front. Microbiol.">
        <title>Single-Cell (Meta-)Genomics of a Dimorphic Candidatus Thiomargarita nelsonii Reveals Genomic Plasticity.</title>
        <authorList>
            <person name="Flood B.E."/>
            <person name="Fliss P."/>
            <person name="Jones D.S."/>
            <person name="Dick G.J."/>
            <person name="Jain S."/>
            <person name="Kaster A.K."/>
            <person name="Winkel M."/>
            <person name="Mussmann M."/>
            <person name="Bailey J."/>
        </authorList>
    </citation>
    <scope>NUCLEOTIDE SEQUENCE [LARGE SCALE GENOMIC DNA]</scope>
    <source>
        <strain evidence="1">Hydrate Ridge</strain>
    </source>
</reference>
<name>A0A4E0QPT5_9GAMM</name>
<proteinExistence type="predicted"/>
<dbReference type="AlphaFoldDB" id="A0A4E0QPT5"/>